<dbReference type="InterPro" id="IPR018720">
    <property type="entry name" value="DUF2249"/>
</dbReference>
<name>A0A1I1ZDS7_9ACTN</name>
<gene>
    <name evidence="3" type="ORF">SAMN05216574_10318</name>
</gene>
<accession>A0A1I1ZDS7</accession>
<proteinExistence type="predicted"/>
<protein>
    <submittedName>
        <fullName evidence="3">Uncharacterized conserved protein, DUF2249 family</fullName>
    </submittedName>
</protein>
<dbReference type="AlphaFoldDB" id="A0A1I1ZDS7"/>
<dbReference type="Gene3D" id="1.20.120.520">
    <property type="entry name" value="nmb1532 protein domain like"/>
    <property type="match status" value="1"/>
</dbReference>
<dbReference type="Pfam" id="PF01814">
    <property type="entry name" value="Hemerythrin"/>
    <property type="match status" value="1"/>
</dbReference>
<dbReference type="CDD" id="cd12108">
    <property type="entry name" value="Hr-like"/>
    <property type="match status" value="1"/>
</dbReference>
<feature type="domain" description="Hemerythrin-like" evidence="1">
    <location>
        <begin position="23"/>
        <end position="146"/>
    </location>
</feature>
<dbReference type="Proteomes" id="UP000198589">
    <property type="component" value="Unassembled WGS sequence"/>
</dbReference>
<evidence type="ECO:0000313" key="3">
    <source>
        <dbReference type="EMBL" id="SFE28480.1"/>
    </source>
</evidence>
<dbReference type="InterPro" id="IPR012312">
    <property type="entry name" value="Hemerythrin-like"/>
</dbReference>
<dbReference type="RefSeq" id="WP_217640567.1">
    <property type="nucleotide sequence ID" value="NZ_FOND01000003.1"/>
</dbReference>
<evidence type="ECO:0000313" key="4">
    <source>
        <dbReference type="Proteomes" id="UP000198589"/>
    </source>
</evidence>
<evidence type="ECO:0000259" key="1">
    <source>
        <dbReference type="Pfam" id="PF01814"/>
    </source>
</evidence>
<dbReference type="EMBL" id="FOND01000003">
    <property type="protein sequence ID" value="SFE28480.1"/>
    <property type="molecule type" value="Genomic_DNA"/>
</dbReference>
<dbReference type="Pfam" id="PF10006">
    <property type="entry name" value="DUF2249"/>
    <property type="match status" value="1"/>
</dbReference>
<feature type="domain" description="DUF2249" evidence="2">
    <location>
        <begin position="197"/>
        <end position="266"/>
    </location>
</feature>
<dbReference type="STRING" id="1798228.SAMN05216574_10318"/>
<evidence type="ECO:0000259" key="2">
    <source>
        <dbReference type="Pfam" id="PF10006"/>
    </source>
</evidence>
<reference evidence="4" key="1">
    <citation type="submission" date="2016-10" db="EMBL/GenBank/DDBJ databases">
        <authorList>
            <person name="Varghese N."/>
            <person name="Submissions S."/>
        </authorList>
    </citation>
    <scope>NUCLEOTIDE SEQUENCE [LARGE SCALE GENOMIC DNA]</scope>
    <source>
        <strain evidence="4">DSM 46838</strain>
    </source>
</reference>
<organism evidence="3 4">
    <name type="scientific">Blastococcus tunisiensis</name>
    <dbReference type="NCBI Taxonomy" id="1798228"/>
    <lineage>
        <taxon>Bacteria</taxon>
        <taxon>Bacillati</taxon>
        <taxon>Actinomycetota</taxon>
        <taxon>Actinomycetes</taxon>
        <taxon>Geodermatophilales</taxon>
        <taxon>Geodermatophilaceae</taxon>
        <taxon>Blastococcus</taxon>
    </lineage>
</organism>
<sequence length="267" mass="27721">MTTTLPPDAVDMVLASDADDAAAVEAVKQHHAELAGQLSAHVDALLAAADRGVGFAQARAAALGFLGGELLPHAAAEERSLYPAAAASERLRLLVEAMTTEHRVLEGLVRELDRAAEPVRAAAVGHALRVLFDTHLAKENDLVLPAVAADPALSLAGVLAGMHELLGEDAHGHDRGTPQAPAPGSCGCGGHDDEIPVLDVRAVPHAIRHATVFGAFDAVPQGGSLLLVAPHDPLPLLRQLSARAGGALAVDYEERGPEAWRLRLTRA</sequence>
<keyword evidence="4" id="KW-1185">Reference proteome</keyword>